<reference evidence="2 3" key="1">
    <citation type="journal article" date="2013" name="J. Biotechnol.">
        <title>Genome sequence of Corynebacterium pseudotuberculosis biovar equi strain 258 and prediction of antigenic targets to improve biotechnological vaccine production.</title>
        <authorList>
            <person name="Soares S.C."/>
            <person name="Trost E."/>
            <person name="Ramos R.T."/>
            <person name="Carneiro A.R."/>
            <person name="Santos A.R."/>
            <person name="Pinto A.C."/>
            <person name="Barbosa E."/>
            <person name="Aburjaile F."/>
            <person name="Ali A."/>
            <person name="Diniz C.A."/>
            <person name="Hassan S.S."/>
            <person name="Fiaux K."/>
            <person name="Guimaraes L.C."/>
            <person name="Bakhtiar S.M."/>
            <person name="Pereira U."/>
            <person name="Almeida S.S."/>
            <person name="Abreu V.A."/>
            <person name="Rocha F.S."/>
            <person name="Dorella F.A."/>
            <person name="Miyoshi A."/>
            <person name="Silva A."/>
            <person name="Azevedo V."/>
            <person name="Tauch A."/>
        </authorList>
    </citation>
    <scope>NUCLEOTIDE SEQUENCE [LARGE SCALE GENOMIC DNA]</scope>
    <source>
        <strain evidence="2 3">258</strain>
    </source>
</reference>
<dbReference type="Proteomes" id="UP000006465">
    <property type="component" value="Chromosome"/>
</dbReference>
<feature type="transmembrane region" description="Helical" evidence="1">
    <location>
        <begin position="236"/>
        <end position="252"/>
    </location>
</feature>
<sequence>MTSIHDLHFAPGASLGPIIHSPDRSFAVARNPQGELSELGPQAWILLDWFRQRDNGVNVDMGMLDVPHIAKAIRAMEQRGLLTASPVTDAISYPVGVLGRPRGGWFVSFVAIVLALAAAALALIIFYSGSAFTQENSAPTITGFFTIVTGVLITVVAHECAHGIAFFLLSGIKPKPFSTRSFPRYFFSLQLPGILAVSSRIGRVAVLVVGPATTLIFTGLAVILYNEGLLSHGASWLPRILFITFIGSLIPVPNSDGTKILESISRTNNLPKFAWNFARRKKMRSDIFQQQIVIIIIIYISLYLGTIILWAIIVLFFIVFPGSPYQ</sequence>
<protein>
    <recommendedName>
        <fullName evidence="4">Zn-dependent proteases</fullName>
    </recommendedName>
</protein>
<keyword evidence="1" id="KW-0472">Membrane</keyword>
<feature type="transmembrane region" description="Helical" evidence="1">
    <location>
        <begin position="141"/>
        <end position="169"/>
    </location>
</feature>
<gene>
    <name evidence="2" type="ORF">CP258_08270</name>
</gene>
<dbReference type="AlphaFoldDB" id="A0AAU8PLV1"/>
<feature type="transmembrane region" description="Helical" evidence="1">
    <location>
        <begin position="105"/>
        <end position="129"/>
    </location>
</feature>
<evidence type="ECO:0000256" key="1">
    <source>
        <dbReference type="SAM" id="Phobius"/>
    </source>
</evidence>
<accession>A0AAU8PLV1</accession>
<organism evidence="2 3">
    <name type="scientific">Corynebacterium pseudotuberculosis 258</name>
    <dbReference type="NCBI Taxonomy" id="1168865"/>
    <lineage>
        <taxon>Bacteria</taxon>
        <taxon>Bacillati</taxon>
        <taxon>Actinomycetota</taxon>
        <taxon>Actinomycetes</taxon>
        <taxon>Mycobacteriales</taxon>
        <taxon>Corynebacteriaceae</taxon>
        <taxon>Corynebacterium</taxon>
    </lineage>
</organism>
<evidence type="ECO:0008006" key="4">
    <source>
        <dbReference type="Google" id="ProtNLM"/>
    </source>
</evidence>
<dbReference type="KEGG" id="coe:CP258_08270"/>
<keyword evidence="1" id="KW-0812">Transmembrane</keyword>
<keyword evidence="1" id="KW-1133">Transmembrane helix</keyword>
<feature type="transmembrane region" description="Helical" evidence="1">
    <location>
        <begin position="204"/>
        <end position="224"/>
    </location>
</feature>
<name>A0AAU8PLV1_CORPS</name>
<feature type="transmembrane region" description="Helical" evidence="1">
    <location>
        <begin position="292"/>
        <end position="320"/>
    </location>
</feature>
<proteinExistence type="predicted"/>
<dbReference type="EMBL" id="CP003540">
    <property type="protein sequence ID" value="AFK17253.1"/>
    <property type="molecule type" value="Genomic_DNA"/>
</dbReference>
<evidence type="ECO:0000313" key="3">
    <source>
        <dbReference type="Proteomes" id="UP000006465"/>
    </source>
</evidence>
<dbReference type="RefSeq" id="WP_014523542.1">
    <property type="nucleotide sequence ID" value="NC_017945.3"/>
</dbReference>
<evidence type="ECO:0000313" key="2">
    <source>
        <dbReference type="EMBL" id="AFK17253.1"/>
    </source>
</evidence>